<evidence type="ECO:0000256" key="2">
    <source>
        <dbReference type="ARBA" id="ARBA00005874"/>
    </source>
</evidence>
<dbReference type="SUPFAM" id="SSF53474">
    <property type="entry name" value="alpha/beta-Hydrolases"/>
    <property type="match status" value="1"/>
</dbReference>
<keyword evidence="4" id="KW-0808">Transferase</keyword>
<evidence type="ECO:0000256" key="5">
    <source>
        <dbReference type="ARBA" id="ARBA00022729"/>
    </source>
</evidence>
<dbReference type="InterPro" id="IPR029058">
    <property type="entry name" value="AB_hydrolase_fold"/>
</dbReference>
<sequence length="327" mass="35454">MRTAMRQRDGQALRLALVVTIAAMLPGFFGISGLWPVANAYSPPGLPVEYLEVPSAAMGRDIKVQFQGGGTKAAYLLDGGRAREDFSGWDIETAAFQWYYQSGISIVMPVGGQMSFYSDWYNPAKGKDGVWTYKWETFLTSELPRWLTENRGVSDTGNAVVGLSMGGGAALTLAAYHPQQFIYAATLSAYLQPSDMKLEIRMAMADAGGFDPADMWGPDGDPAWTRNDPTLSVGRLVANGTRLWIYCGSGDATELDQNRNGFESFTGGFLEGIALGTNKKFVDAYTAAGGHNAHIDFPKGGLHNWTYWGNQLQAMKSDLLSHLTVGG</sequence>
<evidence type="ECO:0000313" key="8">
    <source>
        <dbReference type="EMBL" id="OHT48553.1"/>
    </source>
</evidence>
<keyword evidence="7" id="KW-0812">Transmembrane</keyword>
<dbReference type="FunFam" id="3.40.50.1820:FF:000086">
    <property type="entry name" value="Diacylglycerol acyltransferase/mycolyltransferase Ag85C"/>
    <property type="match status" value="1"/>
</dbReference>
<dbReference type="InterPro" id="IPR050583">
    <property type="entry name" value="Mycobacterial_A85_antigen"/>
</dbReference>
<keyword evidence="3" id="KW-0964">Secreted</keyword>
<proteinExistence type="inferred from homology"/>
<keyword evidence="6 8" id="KW-0012">Acyltransferase</keyword>
<dbReference type="AlphaFoldDB" id="A0AB73LFS0"/>
<protein>
    <submittedName>
        <fullName evidence="8">Diacylglycerol acyltransferase/mycolyltransferase Ag85A</fullName>
    </submittedName>
</protein>
<name>A0AB73LFS0_MYCCH</name>
<evidence type="ECO:0000256" key="1">
    <source>
        <dbReference type="ARBA" id="ARBA00004613"/>
    </source>
</evidence>
<comment type="subcellular location">
    <subcellularLocation>
        <location evidence="1">Secreted</location>
    </subcellularLocation>
</comment>
<dbReference type="GO" id="GO:0005576">
    <property type="term" value="C:extracellular region"/>
    <property type="evidence" value="ECO:0007669"/>
    <property type="project" value="UniProtKB-SubCell"/>
</dbReference>
<feature type="transmembrane region" description="Helical" evidence="7">
    <location>
        <begin position="12"/>
        <end position="35"/>
    </location>
</feature>
<dbReference type="GO" id="GO:0035375">
    <property type="term" value="F:zymogen binding"/>
    <property type="evidence" value="ECO:0007669"/>
    <property type="project" value="UniProtKB-ARBA"/>
</dbReference>
<keyword evidence="7" id="KW-1133">Transmembrane helix</keyword>
<dbReference type="RefSeq" id="WP_070919217.1">
    <property type="nucleotide sequence ID" value="NZ_CP058976.1"/>
</dbReference>
<evidence type="ECO:0000256" key="6">
    <source>
        <dbReference type="ARBA" id="ARBA00023315"/>
    </source>
</evidence>
<dbReference type="Proteomes" id="UP000180113">
    <property type="component" value="Unassembled WGS sequence"/>
</dbReference>
<dbReference type="GO" id="GO:0016747">
    <property type="term" value="F:acyltransferase activity, transferring groups other than amino-acyl groups"/>
    <property type="evidence" value="ECO:0007669"/>
    <property type="project" value="TreeGrafter"/>
</dbReference>
<dbReference type="Pfam" id="PF00756">
    <property type="entry name" value="Esterase"/>
    <property type="match status" value="1"/>
</dbReference>
<dbReference type="EMBL" id="MLHW01000019">
    <property type="protein sequence ID" value="OHT48553.1"/>
    <property type="molecule type" value="Genomic_DNA"/>
</dbReference>
<gene>
    <name evidence="8" type="ORF">BKG62_21320</name>
</gene>
<dbReference type="Gene3D" id="3.40.50.1820">
    <property type="entry name" value="alpha/beta hydrolase"/>
    <property type="match status" value="1"/>
</dbReference>
<comment type="similarity">
    <text evidence="2">Belongs to the mycobacterial A85 antigen family.</text>
</comment>
<accession>A0AB73LFS0</accession>
<reference evidence="8 9" key="1">
    <citation type="submission" date="2016-10" db="EMBL/GenBank/DDBJ databases">
        <title>Evaluation of Human, Animal and Environmental Mycobacterium chelonae Isolates by Core Genome Phylogenomic Analysis, Targeted Gene Comparison, and Anti-microbial Susceptibility Patterns: A Tale of Mistaken Identities.</title>
        <authorList>
            <person name="Fogelson S.B."/>
            <person name="Camus A.C."/>
            <person name="Lorenz W."/>
            <person name="Vasireddy R."/>
            <person name="Vasireddy S."/>
            <person name="Smith T."/>
            <person name="Brown-Elliott B.A."/>
            <person name="Wallace R.J.Jr."/>
            <person name="Hasan N.A."/>
            <person name="Reischl U."/>
            <person name="Sanchez S."/>
        </authorList>
    </citation>
    <scope>NUCLEOTIDE SEQUENCE [LARGE SCALE GENOMIC DNA]</scope>
    <source>
        <strain evidence="8 9">42895</strain>
    </source>
</reference>
<comment type="caution">
    <text evidence="8">The sequence shown here is derived from an EMBL/GenBank/DDBJ whole genome shotgun (WGS) entry which is preliminary data.</text>
</comment>
<organism evidence="8 9">
    <name type="scientific">Mycobacteroides chelonae</name>
    <name type="common">Mycobacterium chelonae</name>
    <dbReference type="NCBI Taxonomy" id="1774"/>
    <lineage>
        <taxon>Bacteria</taxon>
        <taxon>Bacillati</taxon>
        <taxon>Actinomycetota</taxon>
        <taxon>Actinomycetes</taxon>
        <taxon>Mycobacteriales</taxon>
        <taxon>Mycobacteriaceae</taxon>
        <taxon>Mycobacteroides</taxon>
    </lineage>
</organism>
<dbReference type="PANTHER" id="PTHR48098">
    <property type="entry name" value="ENTEROCHELIN ESTERASE-RELATED"/>
    <property type="match status" value="1"/>
</dbReference>
<dbReference type="InterPro" id="IPR000801">
    <property type="entry name" value="Esterase-like"/>
</dbReference>
<evidence type="ECO:0000256" key="3">
    <source>
        <dbReference type="ARBA" id="ARBA00022525"/>
    </source>
</evidence>
<evidence type="ECO:0000256" key="7">
    <source>
        <dbReference type="SAM" id="Phobius"/>
    </source>
</evidence>
<keyword evidence="5" id="KW-0732">Signal</keyword>
<evidence type="ECO:0000256" key="4">
    <source>
        <dbReference type="ARBA" id="ARBA00022679"/>
    </source>
</evidence>
<dbReference type="PANTHER" id="PTHR48098:SF1">
    <property type="entry name" value="DIACYLGLYCEROL ACYLTRANSFERASE_MYCOLYLTRANSFERASE AG85A"/>
    <property type="match status" value="1"/>
</dbReference>
<keyword evidence="7" id="KW-0472">Membrane</keyword>
<evidence type="ECO:0000313" key="9">
    <source>
        <dbReference type="Proteomes" id="UP000180113"/>
    </source>
</evidence>